<evidence type="ECO:0000313" key="4">
    <source>
        <dbReference type="Proteomes" id="UP000641588"/>
    </source>
</evidence>
<name>A0A972GX16_9BACL</name>
<proteinExistence type="predicted"/>
<feature type="region of interest" description="Disordered" evidence="1">
    <location>
        <begin position="45"/>
        <end position="75"/>
    </location>
</feature>
<feature type="non-terminal residue" evidence="3">
    <location>
        <position position="75"/>
    </location>
</feature>
<gene>
    <name evidence="3" type="ORF">GC093_31390</name>
</gene>
<evidence type="ECO:0000256" key="2">
    <source>
        <dbReference type="SAM" id="SignalP"/>
    </source>
</evidence>
<dbReference type="EMBL" id="WHOD01000121">
    <property type="protein sequence ID" value="NOU97700.1"/>
    <property type="molecule type" value="Genomic_DNA"/>
</dbReference>
<evidence type="ECO:0000313" key="3">
    <source>
        <dbReference type="EMBL" id="NOU97700.1"/>
    </source>
</evidence>
<accession>A0A972GX16</accession>
<keyword evidence="2" id="KW-0732">Signal</keyword>
<sequence length="75" mass="7497">MGRYLGTMLLAIALLLCMPNVSWAVGKGANGPDVFVIQGVLKSLGGEGKGPEQGKGKGKGKGQEQGKGKGGGKGQ</sequence>
<evidence type="ECO:0008006" key="5">
    <source>
        <dbReference type="Google" id="ProtNLM"/>
    </source>
</evidence>
<dbReference type="Proteomes" id="UP000641588">
    <property type="component" value="Unassembled WGS sequence"/>
</dbReference>
<organism evidence="3 4">
    <name type="scientific">Paenibacillus foliorum</name>
    <dbReference type="NCBI Taxonomy" id="2654974"/>
    <lineage>
        <taxon>Bacteria</taxon>
        <taxon>Bacillati</taxon>
        <taxon>Bacillota</taxon>
        <taxon>Bacilli</taxon>
        <taxon>Bacillales</taxon>
        <taxon>Paenibacillaceae</taxon>
        <taxon>Paenibacillus</taxon>
    </lineage>
</organism>
<evidence type="ECO:0000256" key="1">
    <source>
        <dbReference type="SAM" id="MobiDB-lite"/>
    </source>
</evidence>
<feature type="compositionally biased region" description="Basic and acidic residues" evidence="1">
    <location>
        <begin position="49"/>
        <end position="67"/>
    </location>
</feature>
<feature type="signal peptide" evidence="2">
    <location>
        <begin position="1"/>
        <end position="24"/>
    </location>
</feature>
<comment type="caution">
    <text evidence="3">The sequence shown here is derived from an EMBL/GenBank/DDBJ whole genome shotgun (WGS) entry which is preliminary data.</text>
</comment>
<keyword evidence="4" id="KW-1185">Reference proteome</keyword>
<feature type="chain" id="PRO_5037929231" description="Secreted protein" evidence="2">
    <location>
        <begin position="25"/>
        <end position="75"/>
    </location>
</feature>
<dbReference type="AlphaFoldDB" id="A0A972GX16"/>
<protein>
    <recommendedName>
        <fullName evidence="5">Secreted protein</fullName>
    </recommendedName>
</protein>
<reference evidence="3" key="1">
    <citation type="submission" date="2019-10" db="EMBL/GenBank/DDBJ databases">
        <title>Description of Paenibacillus glebae sp. nov.</title>
        <authorList>
            <person name="Carlier A."/>
            <person name="Qi S."/>
        </authorList>
    </citation>
    <scope>NUCLEOTIDE SEQUENCE</scope>
    <source>
        <strain evidence="3">LMG 31456</strain>
    </source>
</reference>